<name>A0ABQ4X8P4_9ASTR</name>
<organism evidence="1 2">
    <name type="scientific">Tanacetum coccineum</name>
    <dbReference type="NCBI Taxonomy" id="301880"/>
    <lineage>
        <taxon>Eukaryota</taxon>
        <taxon>Viridiplantae</taxon>
        <taxon>Streptophyta</taxon>
        <taxon>Embryophyta</taxon>
        <taxon>Tracheophyta</taxon>
        <taxon>Spermatophyta</taxon>
        <taxon>Magnoliopsida</taxon>
        <taxon>eudicotyledons</taxon>
        <taxon>Gunneridae</taxon>
        <taxon>Pentapetalae</taxon>
        <taxon>asterids</taxon>
        <taxon>campanulids</taxon>
        <taxon>Asterales</taxon>
        <taxon>Asteraceae</taxon>
        <taxon>Asteroideae</taxon>
        <taxon>Anthemideae</taxon>
        <taxon>Anthemidinae</taxon>
        <taxon>Tanacetum</taxon>
    </lineage>
</organism>
<keyword evidence="2" id="KW-1185">Reference proteome</keyword>
<reference evidence="1" key="1">
    <citation type="journal article" date="2022" name="Int. J. Mol. Sci.">
        <title>Draft Genome of Tanacetum Coccineum: Genomic Comparison of Closely Related Tanacetum-Family Plants.</title>
        <authorList>
            <person name="Yamashiro T."/>
            <person name="Shiraishi A."/>
            <person name="Nakayama K."/>
            <person name="Satake H."/>
        </authorList>
    </citation>
    <scope>NUCLEOTIDE SEQUENCE</scope>
</reference>
<sequence>MNFVDPSTSLVVARGGDPVKLFDVSKDLDLVVASAGDDKKISLWRKTGNNRLDAKSFAMKLKSMTDVKYEKIFELTELDMSYRSYKSETEDSLLCDVLGFMTTKIRKTCIICRLPTAWCLTNIVAGKSKEMKPLLQTLLLILEVATGQSRLRLISAVAPNCTALAADVEGVGVSRNVKRHLLASHSSITMNVNMISETAELHVSPAYIIENRDTADRNSVPISRVFDHFRNMRMSYSYDFRGRKRKADECPGNDEPKHSFPLKKVVTDKITNKNVANDKNYTNVVTDRSVVDNLRFKQQ</sequence>
<dbReference type="EMBL" id="BQNB010009304">
    <property type="protein sequence ID" value="GJS61633.1"/>
    <property type="molecule type" value="Genomic_DNA"/>
</dbReference>
<accession>A0ABQ4X8P4</accession>
<proteinExistence type="predicted"/>
<protein>
    <submittedName>
        <fullName evidence="1">Uncharacterized protein</fullName>
    </submittedName>
</protein>
<comment type="caution">
    <text evidence="1">The sequence shown here is derived from an EMBL/GenBank/DDBJ whole genome shotgun (WGS) entry which is preliminary data.</text>
</comment>
<evidence type="ECO:0000313" key="2">
    <source>
        <dbReference type="Proteomes" id="UP001151760"/>
    </source>
</evidence>
<evidence type="ECO:0000313" key="1">
    <source>
        <dbReference type="EMBL" id="GJS61633.1"/>
    </source>
</evidence>
<reference evidence="1" key="2">
    <citation type="submission" date="2022-01" db="EMBL/GenBank/DDBJ databases">
        <authorList>
            <person name="Yamashiro T."/>
            <person name="Shiraishi A."/>
            <person name="Satake H."/>
            <person name="Nakayama K."/>
        </authorList>
    </citation>
    <scope>NUCLEOTIDE SEQUENCE</scope>
</reference>
<dbReference type="Proteomes" id="UP001151760">
    <property type="component" value="Unassembled WGS sequence"/>
</dbReference>
<gene>
    <name evidence="1" type="ORF">Tco_0656417</name>
</gene>